<dbReference type="EMBL" id="LCPK01000004">
    <property type="protein sequence ID" value="KKU98319.1"/>
    <property type="molecule type" value="Genomic_DNA"/>
</dbReference>
<sequence>MKIVTEPEFFARLKEKLDSIVSPPSPIDPLEHRSVMIRSVMGPGRSGAIASVYASHYLGAIWLPAMMRVVPQVLRPVLVIDAATMSGASLRKLANRVKAEFQLALFEEPPRVRFWYEERERPGLEVISYGGKCGVCGFEYREYQGHIIPCPRCELEELKRDNLVLQV</sequence>
<organism evidence="1 2">
    <name type="scientific">Candidatus Amesbacteria bacterium GW2011_GWB1_48_13</name>
    <dbReference type="NCBI Taxonomy" id="1618362"/>
    <lineage>
        <taxon>Bacteria</taxon>
        <taxon>Candidatus Amesiibacteriota</taxon>
    </lineage>
</organism>
<gene>
    <name evidence="1" type="ORF">UY28_C0004G0057</name>
</gene>
<evidence type="ECO:0000313" key="2">
    <source>
        <dbReference type="Proteomes" id="UP000034694"/>
    </source>
</evidence>
<accession>A0A0G1UVM3</accession>
<dbReference type="Proteomes" id="UP000034694">
    <property type="component" value="Unassembled WGS sequence"/>
</dbReference>
<protein>
    <submittedName>
        <fullName evidence="1">Uncharacterized protein</fullName>
    </submittedName>
</protein>
<name>A0A0G1UVM3_9BACT</name>
<comment type="caution">
    <text evidence="1">The sequence shown here is derived from an EMBL/GenBank/DDBJ whole genome shotgun (WGS) entry which is preliminary data.</text>
</comment>
<reference evidence="1 2" key="1">
    <citation type="journal article" date="2015" name="Nature">
        <title>rRNA introns, odd ribosomes, and small enigmatic genomes across a large radiation of phyla.</title>
        <authorList>
            <person name="Brown C.T."/>
            <person name="Hug L.A."/>
            <person name="Thomas B.C."/>
            <person name="Sharon I."/>
            <person name="Castelle C.J."/>
            <person name="Singh A."/>
            <person name="Wilkins M.J."/>
            <person name="Williams K.H."/>
            <person name="Banfield J.F."/>
        </authorList>
    </citation>
    <scope>NUCLEOTIDE SEQUENCE [LARGE SCALE GENOMIC DNA]</scope>
</reference>
<dbReference type="AlphaFoldDB" id="A0A0G1UVM3"/>
<proteinExistence type="predicted"/>
<evidence type="ECO:0000313" key="1">
    <source>
        <dbReference type="EMBL" id="KKU98319.1"/>
    </source>
</evidence>